<evidence type="ECO:0000256" key="4">
    <source>
        <dbReference type="ARBA" id="ARBA00022692"/>
    </source>
</evidence>
<feature type="transmembrane region" description="Helical" evidence="7">
    <location>
        <begin position="40"/>
        <end position="63"/>
    </location>
</feature>
<dbReference type="GO" id="GO:0005886">
    <property type="term" value="C:plasma membrane"/>
    <property type="evidence" value="ECO:0007669"/>
    <property type="project" value="UniProtKB-SubCell"/>
</dbReference>
<dbReference type="PANTHER" id="PTHR23514:SF3">
    <property type="entry name" value="BYPASS OF STOP CODON PROTEIN 6"/>
    <property type="match status" value="1"/>
</dbReference>
<dbReference type="GO" id="GO:0022857">
    <property type="term" value="F:transmembrane transporter activity"/>
    <property type="evidence" value="ECO:0007669"/>
    <property type="project" value="InterPro"/>
</dbReference>
<keyword evidence="9" id="KW-1185">Reference proteome</keyword>
<keyword evidence="6 7" id="KW-0472">Membrane</keyword>
<evidence type="ECO:0000256" key="3">
    <source>
        <dbReference type="ARBA" id="ARBA00022448"/>
    </source>
</evidence>
<proteinExistence type="inferred from homology"/>
<dbReference type="SUPFAM" id="SSF103473">
    <property type="entry name" value="MFS general substrate transporter"/>
    <property type="match status" value="1"/>
</dbReference>
<feature type="transmembrane region" description="Helical" evidence="7">
    <location>
        <begin position="137"/>
        <end position="159"/>
    </location>
</feature>
<evidence type="ECO:0000256" key="6">
    <source>
        <dbReference type="ARBA" id="ARBA00023136"/>
    </source>
</evidence>
<evidence type="ECO:0000256" key="7">
    <source>
        <dbReference type="SAM" id="Phobius"/>
    </source>
</evidence>
<dbReference type="EMBL" id="VUMN01000006">
    <property type="protein sequence ID" value="MSS58020.1"/>
    <property type="molecule type" value="Genomic_DNA"/>
</dbReference>
<accession>A0A7X2NRD2</accession>
<dbReference type="InterPro" id="IPR011701">
    <property type="entry name" value="MFS"/>
</dbReference>
<keyword evidence="5 7" id="KW-1133">Transmembrane helix</keyword>
<sequence length="409" mass="44074">MNQSEIRKTVNACWWAYIVQAIVNNFSPLLFMQFMKEWNLTLAEITLITTLNFSIQLFADAVSAPMIRKFRTRKTIVLGHVMAGAGLLAMTILPSLLTPLAGLLISVCMYAIGGGVIEVLISPIIEACPSDNKKTAMALLHSFYCFGFAGVVAVSALFFHFFTTSHWRLLAVLFSIIPFLNGFRFSRIWLPEAFQEEAPASRALFHSGTFWLLFFLMLGSGASEQAVAQWASTFMESIGLSKAVGDLAGPLLFTLCMGASRAIYGRFGQKLSLNRAMIFSVMLCLGSYLVLSSAAGVMTAIGCALCGFSVGIFWPGTLSIAASLMPSGEASLYALLALAGDLGCTAGPTLAGLAAAGAGNSIQHGISIAILFPVLILICLIILSFRNRASNSFPLQMRQIDKTQNNLNR</sequence>
<feature type="transmembrane region" description="Helical" evidence="7">
    <location>
        <begin position="103"/>
        <end position="125"/>
    </location>
</feature>
<organism evidence="8 9">
    <name type="scientific">Stecheria intestinalis</name>
    <dbReference type="NCBI Taxonomy" id="2606630"/>
    <lineage>
        <taxon>Bacteria</taxon>
        <taxon>Bacillati</taxon>
        <taxon>Bacillota</taxon>
        <taxon>Erysipelotrichia</taxon>
        <taxon>Erysipelotrichales</taxon>
        <taxon>Erysipelotrichaceae</taxon>
        <taxon>Stecheria</taxon>
    </lineage>
</organism>
<feature type="transmembrane region" description="Helical" evidence="7">
    <location>
        <begin position="165"/>
        <end position="183"/>
    </location>
</feature>
<dbReference type="PANTHER" id="PTHR23514">
    <property type="entry name" value="BYPASS OF STOP CODON PROTEIN 6"/>
    <property type="match status" value="1"/>
</dbReference>
<feature type="transmembrane region" description="Helical" evidence="7">
    <location>
        <begin position="75"/>
        <end position="97"/>
    </location>
</feature>
<dbReference type="Gene3D" id="1.20.1250.20">
    <property type="entry name" value="MFS general substrate transporter like domains"/>
    <property type="match status" value="2"/>
</dbReference>
<protein>
    <submittedName>
        <fullName evidence="8">MFS transporter</fullName>
    </submittedName>
</protein>
<feature type="transmembrane region" description="Helical" evidence="7">
    <location>
        <begin position="12"/>
        <end position="34"/>
    </location>
</feature>
<name>A0A7X2NRD2_9FIRM</name>
<dbReference type="RefSeq" id="WP_154503388.1">
    <property type="nucleotide sequence ID" value="NZ_VUMN01000006.1"/>
</dbReference>
<keyword evidence="3" id="KW-0813">Transport</keyword>
<dbReference type="Proteomes" id="UP000461880">
    <property type="component" value="Unassembled WGS sequence"/>
</dbReference>
<feature type="transmembrane region" description="Helical" evidence="7">
    <location>
        <begin position="362"/>
        <end position="385"/>
    </location>
</feature>
<feature type="transmembrane region" description="Helical" evidence="7">
    <location>
        <begin position="203"/>
        <end position="223"/>
    </location>
</feature>
<evidence type="ECO:0000256" key="5">
    <source>
        <dbReference type="ARBA" id="ARBA00022989"/>
    </source>
</evidence>
<gene>
    <name evidence="8" type="ORF">FYJ51_03790</name>
</gene>
<comment type="subcellular location">
    <subcellularLocation>
        <location evidence="1">Cell membrane</location>
        <topology evidence="1">Multi-pass membrane protein</topology>
    </subcellularLocation>
</comment>
<reference evidence="8 9" key="1">
    <citation type="submission" date="2019-08" db="EMBL/GenBank/DDBJ databases">
        <title>In-depth cultivation of the pig gut microbiome towards novel bacterial diversity and tailored functional studies.</title>
        <authorList>
            <person name="Wylensek D."/>
            <person name="Hitch T.C.A."/>
            <person name="Clavel T."/>
        </authorList>
    </citation>
    <scope>NUCLEOTIDE SEQUENCE [LARGE SCALE GENOMIC DNA]</scope>
    <source>
        <strain evidence="8 9">Oil+RF-744-GAM-WT-6</strain>
    </source>
</reference>
<dbReference type="Pfam" id="PF07690">
    <property type="entry name" value="MFS_1"/>
    <property type="match status" value="1"/>
</dbReference>
<comment type="caution">
    <text evidence="8">The sequence shown here is derived from an EMBL/GenBank/DDBJ whole genome shotgun (WGS) entry which is preliminary data.</text>
</comment>
<evidence type="ECO:0000313" key="8">
    <source>
        <dbReference type="EMBL" id="MSS58020.1"/>
    </source>
</evidence>
<evidence type="ECO:0000256" key="1">
    <source>
        <dbReference type="ARBA" id="ARBA00004651"/>
    </source>
</evidence>
<comment type="similarity">
    <text evidence="2">Belongs to the major facilitator superfamily.</text>
</comment>
<keyword evidence="4 7" id="KW-0812">Transmembrane</keyword>
<evidence type="ECO:0000313" key="9">
    <source>
        <dbReference type="Proteomes" id="UP000461880"/>
    </source>
</evidence>
<dbReference type="AlphaFoldDB" id="A0A7X2NRD2"/>
<feature type="transmembrane region" description="Helical" evidence="7">
    <location>
        <begin position="332"/>
        <end position="356"/>
    </location>
</feature>
<dbReference type="InterPro" id="IPR036259">
    <property type="entry name" value="MFS_trans_sf"/>
</dbReference>
<feature type="transmembrane region" description="Helical" evidence="7">
    <location>
        <begin position="297"/>
        <end position="320"/>
    </location>
</feature>
<evidence type="ECO:0000256" key="2">
    <source>
        <dbReference type="ARBA" id="ARBA00008335"/>
    </source>
</evidence>
<feature type="transmembrane region" description="Helical" evidence="7">
    <location>
        <begin position="276"/>
        <end position="291"/>
    </location>
</feature>
<feature type="transmembrane region" description="Helical" evidence="7">
    <location>
        <begin position="243"/>
        <end position="264"/>
    </location>
</feature>
<dbReference type="InterPro" id="IPR051788">
    <property type="entry name" value="MFS_Transporter"/>
</dbReference>